<keyword evidence="1" id="KW-0282">Flagellum</keyword>
<gene>
    <name evidence="1" type="ORF">SAMN05216559_2040</name>
</gene>
<keyword evidence="1" id="KW-0969">Cilium</keyword>
<dbReference type="EMBL" id="FOZK01000002">
    <property type="protein sequence ID" value="SFR98479.1"/>
    <property type="molecule type" value="Genomic_DNA"/>
</dbReference>
<keyword evidence="2" id="KW-1185">Reference proteome</keyword>
<accession>A0A1I6L4T2</accession>
<dbReference type="AlphaFoldDB" id="A0A1I6L4T2"/>
<evidence type="ECO:0000313" key="2">
    <source>
        <dbReference type="Proteomes" id="UP000199062"/>
    </source>
</evidence>
<evidence type="ECO:0000313" key="1">
    <source>
        <dbReference type="EMBL" id="SFR98479.1"/>
    </source>
</evidence>
<proteinExistence type="predicted"/>
<dbReference type="InterPro" id="IPR002774">
    <property type="entry name" value="Flagellin_arc-type"/>
</dbReference>
<dbReference type="STRING" id="767519.SAMN05216559_2040"/>
<protein>
    <submittedName>
        <fullName evidence="1">Flagellar protein FlaF</fullName>
    </submittedName>
</protein>
<dbReference type="GO" id="GO:0005198">
    <property type="term" value="F:structural molecule activity"/>
    <property type="evidence" value="ECO:0007669"/>
    <property type="project" value="InterPro"/>
</dbReference>
<sequence>MGFSVSGSAAIIFAAMFVGFGMFHSATVNGFETVSDAQEDRTDRTLVQQNTEIEIWSATWDSGAGELTVRANNTGSTELSVDDVDLLADNAYVSGYATSVDGDGATNLWLSQETLAITVTSLDSDPGRIKLVTGPGVSATRTTEVA</sequence>
<dbReference type="PANTHER" id="PTHR42200">
    <property type="entry name" value="ARCHAEAL FLAGELLA-RELATED PROTEIN F-RELATED"/>
    <property type="match status" value="1"/>
</dbReference>
<name>A0A1I6L4T2_9EURY</name>
<reference evidence="1 2" key="1">
    <citation type="submission" date="2016-10" db="EMBL/GenBank/DDBJ databases">
        <authorList>
            <person name="de Groot N.N."/>
        </authorList>
    </citation>
    <scope>NUCLEOTIDE SEQUENCE [LARGE SCALE GENOMIC DNA]</scope>
    <source>
        <strain evidence="1 2">CGMCC 1.10457</strain>
    </source>
</reference>
<keyword evidence="1" id="KW-0966">Cell projection</keyword>
<organism evidence="1 2">
    <name type="scientific">Halomicrobium zhouii</name>
    <dbReference type="NCBI Taxonomy" id="767519"/>
    <lineage>
        <taxon>Archaea</taxon>
        <taxon>Methanobacteriati</taxon>
        <taxon>Methanobacteriota</taxon>
        <taxon>Stenosarchaea group</taxon>
        <taxon>Halobacteria</taxon>
        <taxon>Halobacteriales</taxon>
        <taxon>Haloarculaceae</taxon>
        <taxon>Halomicrobium</taxon>
    </lineage>
</organism>
<dbReference type="Pfam" id="PF01917">
    <property type="entry name" value="Flagellin_arch-type"/>
    <property type="match status" value="1"/>
</dbReference>
<dbReference type="Proteomes" id="UP000199062">
    <property type="component" value="Unassembled WGS sequence"/>
</dbReference>
<dbReference type="RefSeq" id="WP_089816418.1">
    <property type="nucleotide sequence ID" value="NZ_FOZK01000002.1"/>
</dbReference>
<dbReference type="GO" id="GO:0097588">
    <property type="term" value="P:archaeal or bacterial-type flagellum-dependent cell motility"/>
    <property type="evidence" value="ECO:0007669"/>
    <property type="project" value="InterPro"/>
</dbReference>
<dbReference type="OrthoDB" id="62189at2157"/>
<dbReference type="PANTHER" id="PTHR42200:SF2">
    <property type="entry name" value="ARCHAEAL FLAGELLA-RELATED PROTEIN F"/>
    <property type="match status" value="1"/>
</dbReference>